<gene>
    <name evidence="1" type="ORF">WDS16_02120</name>
</gene>
<keyword evidence="2" id="KW-1185">Reference proteome</keyword>
<name>A0ABZ2PSG2_9NOCA</name>
<dbReference type="RefSeq" id="WP_338890133.1">
    <property type="nucleotide sequence ID" value="NZ_CP147846.1"/>
</dbReference>
<evidence type="ECO:0000313" key="2">
    <source>
        <dbReference type="Proteomes" id="UP001432000"/>
    </source>
</evidence>
<evidence type="ECO:0000313" key="1">
    <source>
        <dbReference type="EMBL" id="WXG69381.1"/>
    </source>
</evidence>
<protein>
    <submittedName>
        <fullName evidence="1">Uncharacterized protein</fullName>
    </submittedName>
</protein>
<sequence>MSVFTGESETANTPPAPEIVAEGSDLFALLIDEGLVSDDAETFTHLRAGGWAALRPAIVASAGVGSFLSATLLDGMVDNALADGATSVEVAQKDLANLTEYVPEDDWASLQASTSTPTGTDYGRASPHRTSEMEYPYLPLRWRSTRTVSIGVRFALAWSTRVAVRKESLDRVPRLRSGGFVELSRRGDRCSQRGFRHQSWPGMSGCVILWP</sequence>
<dbReference type="Proteomes" id="UP001432000">
    <property type="component" value="Chromosome"/>
</dbReference>
<reference evidence="1 2" key="1">
    <citation type="submission" date="2024-03" db="EMBL/GenBank/DDBJ databases">
        <title>Natural products discovery in diverse microorganisms through a two-stage MS feature dereplication strategy.</title>
        <authorList>
            <person name="Zhang R."/>
        </authorList>
    </citation>
    <scope>NUCLEOTIDE SEQUENCE [LARGE SCALE GENOMIC DNA]</scope>
    <source>
        <strain evidence="1 2">18930</strain>
    </source>
</reference>
<dbReference type="EMBL" id="CP147846">
    <property type="protein sequence ID" value="WXG69381.1"/>
    <property type="molecule type" value="Genomic_DNA"/>
</dbReference>
<organism evidence="1 2">
    <name type="scientific">Rhodococcus sovatensis</name>
    <dbReference type="NCBI Taxonomy" id="1805840"/>
    <lineage>
        <taxon>Bacteria</taxon>
        <taxon>Bacillati</taxon>
        <taxon>Actinomycetota</taxon>
        <taxon>Actinomycetes</taxon>
        <taxon>Mycobacteriales</taxon>
        <taxon>Nocardiaceae</taxon>
        <taxon>Rhodococcus</taxon>
    </lineage>
</organism>
<accession>A0ABZ2PSG2</accession>
<proteinExistence type="predicted"/>